<dbReference type="InterPro" id="IPR000182">
    <property type="entry name" value="GNAT_dom"/>
</dbReference>
<dbReference type="RefSeq" id="WP_080318700.1">
    <property type="nucleotide sequence ID" value="NZ_MTBC01000004.1"/>
</dbReference>
<dbReference type="Gene3D" id="3.40.630.30">
    <property type="match status" value="1"/>
</dbReference>
<gene>
    <name evidence="2" type="ORF">BUL40_07280</name>
</gene>
<dbReference type="InterPro" id="IPR053144">
    <property type="entry name" value="Acetyltransferase_Butenolide"/>
</dbReference>
<dbReference type="PANTHER" id="PTHR43233:SF1">
    <property type="entry name" value="FAMILY N-ACETYLTRANSFERASE, PUTATIVE (AFU_ORTHOLOGUE AFUA_6G03350)-RELATED"/>
    <property type="match status" value="1"/>
</dbReference>
<dbReference type="InterPro" id="IPR016181">
    <property type="entry name" value="Acyl_CoA_acyltransferase"/>
</dbReference>
<dbReference type="Proteomes" id="UP000191680">
    <property type="component" value="Unassembled WGS sequence"/>
</dbReference>
<name>A0A1V6LRZ6_9FLAO</name>
<sequence length="139" mass="15957">MIGYTISKDKNLLQFDKIHKTIKTSYWGGYRTEKQTKTTIENTICFGVYNNNMEQVGFARVLTDQVVFAYIMDVIIFDGYQGKGLGKWLVAHILEDDSLKNVLTISLKTKDAHKLYEKYGFKSVGNSELWMAIDKAKLD</sequence>
<dbReference type="GO" id="GO:0016747">
    <property type="term" value="F:acyltransferase activity, transferring groups other than amino-acyl groups"/>
    <property type="evidence" value="ECO:0007669"/>
    <property type="project" value="InterPro"/>
</dbReference>
<dbReference type="PANTHER" id="PTHR43233">
    <property type="entry name" value="FAMILY N-ACETYLTRANSFERASE, PUTATIVE (AFU_ORTHOLOGUE AFUA_6G03350)-RELATED"/>
    <property type="match status" value="1"/>
</dbReference>
<dbReference type="OrthoDB" id="3216107at2"/>
<evidence type="ECO:0000259" key="1">
    <source>
        <dbReference type="PROSITE" id="PS51186"/>
    </source>
</evidence>
<reference evidence="2 3" key="1">
    <citation type="submission" date="2016-12" db="EMBL/GenBank/DDBJ databases">
        <authorList>
            <person name="Song W.-J."/>
            <person name="Kurnit D.M."/>
        </authorList>
    </citation>
    <scope>NUCLEOTIDE SEQUENCE [LARGE SCALE GENOMIC DNA]</scope>
    <source>
        <strain evidence="2 3">HSG9</strain>
    </source>
</reference>
<accession>A0A1V6LRZ6</accession>
<dbReference type="Pfam" id="PF13508">
    <property type="entry name" value="Acetyltransf_7"/>
    <property type="match status" value="1"/>
</dbReference>
<dbReference type="CDD" id="cd04301">
    <property type="entry name" value="NAT_SF"/>
    <property type="match status" value="1"/>
</dbReference>
<proteinExistence type="predicted"/>
<dbReference type="AlphaFoldDB" id="A0A1V6LRZ6"/>
<protein>
    <submittedName>
        <fullName evidence="2">GNAT family N-acetyltransferase</fullName>
    </submittedName>
</protein>
<organism evidence="2 3">
    <name type="scientific">Croceivirga radicis</name>
    <dbReference type="NCBI Taxonomy" id="1929488"/>
    <lineage>
        <taxon>Bacteria</taxon>
        <taxon>Pseudomonadati</taxon>
        <taxon>Bacteroidota</taxon>
        <taxon>Flavobacteriia</taxon>
        <taxon>Flavobacteriales</taxon>
        <taxon>Flavobacteriaceae</taxon>
        <taxon>Croceivirga</taxon>
    </lineage>
</organism>
<feature type="domain" description="N-acetyltransferase" evidence="1">
    <location>
        <begin position="2"/>
        <end position="139"/>
    </location>
</feature>
<comment type="caution">
    <text evidence="2">The sequence shown here is derived from an EMBL/GenBank/DDBJ whole genome shotgun (WGS) entry which is preliminary data.</text>
</comment>
<dbReference type="SUPFAM" id="SSF55729">
    <property type="entry name" value="Acyl-CoA N-acyltransferases (Nat)"/>
    <property type="match status" value="1"/>
</dbReference>
<keyword evidence="2" id="KW-0808">Transferase</keyword>
<keyword evidence="3" id="KW-1185">Reference proteome</keyword>
<dbReference type="EMBL" id="MTBC01000004">
    <property type="protein sequence ID" value="OQD42889.1"/>
    <property type="molecule type" value="Genomic_DNA"/>
</dbReference>
<evidence type="ECO:0000313" key="3">
    <source>
        <dbReference type="Proteomes" id="UP000191680"/>
    </source>
</evidence>
<dbReference type="PROSITE" id="PS51186">
    <property type="entry name" value="GNAT"/>
    <property type="match status" value="1"/>
</dbReference>
<evidence type="ECO:0000313" key="2">
    <source>
        <dbReference type="EMBL" id="OQD42889.1"/>
    </source>
</evidence>